<evidence type="ECO:0000256" key="2">
    <source>
        <dbReference type="ARBA" id="ARBA00022519"/>
    </source>
</evidence>
<gene>
    <name evidence="7" type="ORF">V5E97_01030</name>
</gene>
<organism evidence="7">
    <name type="scientific">Singulisphaera sp. Ch08</name>
    <dbReference type="NCBI Taxonomy" id="3120278"/>
    <lineage>
        <taxon>Bacteria</taxon>
        <taxon>Pseudomonadati</taxon>
        <taxon>Planctomycetota</taxon>
        <taxon>Planctomycetia</taxon>
        <taxon>Isosphaerales</taxon>
        <taxon>Isosphaeraceae</taxon>
        <taxon>Singulisphaera</taxon>
    </lineage>
</organism>
<dbReference type="CDD" id="cd07398">
    <property type="entry name" value="MPP_YbbF-LpxH"/>
    <property type="match status" value="1"/>
</dbReference>
<proteinExistence type="predicted"/>
<dbReference type="Pfam" id="PF00149">
    <property type="entry name" value="Metallophos"/>
    <property type="match status" value="1"/>
</dbReference>
<evidence type="ECO:0000256" key="3">
    <source>
        <dbReference type="ARBA" id="ARBA00022723"/>
    </source>
</evidence>
<dbReference type="EMBL" id="CP155447">
    <property type="protein sequence ID" value="XBH04625.1"/>
    <property type="molecule type" value="Genomic_DNA"/>
</dbReference>
<reference evidence="7" key="1">
    <citation type="submission" date="2024-05" db="EMBL/GenBank/DDBJ databases">
        <title>Planctomycetes of the genus Singulisphaera possess chitinolytic capabilities.</title>
        <authorList>
            <person name="Ivanova A."/>
        </authorList>
    </citation>
    <scope>NUCLEOTIDE SEQUENCE</scope>
    <source>
        <strain evidence="7">Ch08T</strain>
    </source>
</reference>
<keyword evidence="5" id="KW-0464">Manganese</keyword>
<dbReference type="InterPro" id="IPR029052">
    <property type="entry name" value="Metallo-depent_PP-like"/>
</dbReference>
<dbReference type="InterPro" id="IPR004843">
    <property type="entry name" value="Calcineurin-like_PHP"/>
</dbReference>
<keyword evidence="4" id="KW-0472">Membrane</keyword>
<dbReference type="Gene3D" id="3.60.21.10">
    <property type="match status" value="1"/>
</dbReference>
<dbReference type="GO" id="GO:0016020">
    <property type="term" value="C:membrane"/>
    <property type="evidence" value="ECO:0007669"/>
    <property type="project" value="GOC"/>
</dbReference>
<keyword evidence="2" id="KW-0997">Cell inner membrane</keyword>
<feature type="domain" description="Calcineurin-like phosphoesterase" evidence="6">
    <location>
        <begin position="19"/>
        <end position="200"/>
    </location>
</feature>
<dbReference type="PANTHER" id="PTHR34990">
    <property type="entry name" value="UDP-2,3-DIACYLGLUCOSAMINE HYDROLASE-RELATED"/>
    <property type="match status" value="1"/>
</dbReference>
<dbReference type="EC" id="3.6.1.54" evidence="7"/>
<evidence type="ECO:0000256" key="1">
    <source>
        <dbReference type="ARBA" id="ARBA00022475"/>
    </source>
</evidence>
<dbReference type="GO" id="GO:0009245">
    <property type="term" value="P:lipid A biosynthetic process"/>
    <property type="evidence" value="ECO:0007669"/>
    <property type="project" value="TreeGrafter"/>
</dbReference>
<dbReference type="GO" id="GO:0008758">
    <property type="term" value="F:UDP-2,3-diacylglucosamine hydrolase activity"/>
    <property type="evidence" value="ECO:0007669"/>
    <property type="project" value="TreeGrafter"/>
</dbReference>
<dbReference type="InterPro" id="IPR043461">
    <property type="entry name" value="LpxH-like"/>
</dbReference>
<name>A0AAU7CHS7_9BACT</name>
<keyword evidence="7" id="KW-0378">Hydrolase</keyword>
<dbReference type="GO" id="GO:0046872">
    <property type="term" value="F:metal ion binding"/>
    <property type="evidence" value="ECO:0007669"/>
    <property type="project" value="UniProtKB-KW"/>
</dbReference>
<keyword evidence="1" id="KW-1003">Cell membrane</keyword>
<evidence type="ECO:0000256" key="5">
    <source>
        <dbReference type="ARBA" id="ARBA00023211"/>
    </source>
</evidence>
<dbReference type="AlphaFoldDB" id="A0AAU7CHS7"/>
<evidence type="ECO:0000313" key="7">
    <source>
        <dbReference type="EMBL" id="XBH04625.1"/>
    </source>
</evidence>
<sequence>MSELQSDELVKAEPLYDCLVISDLHLGSNVCQAKLLEEFLEWGVHQTRELVINGDIFDDLNFTRLTKRQFACLKIIRRNSDRDDFRLVWVRGNHDGPADIVSHIVGVEILDEYVYRNHQIELLILHGDQFDTFVTNYVMLTELACGVFYYIQKWMPHRASRWIRRISKRSQRNGPRVRDGAIDYARSQGYRYVTCGHTHLPGMTELDGIRYLNSGTWTEQAPCPFVTVKGDDVRLEWWPRTADKVIGPAPEASTPSVPNPA</sequence>
<evidence type="ECO:0000259" key="6">
    <source>
        <dbReference type="Pfam" id="PF00149"/>
    </source>
</evidence>
<dbReference type="RefSeq" id="WP_406697417.1">
    <property type="nucleotide sequence ID" value="NZ_CP155447.1"/>
</dbReference>
<accession>A0AAU7CHS7</accession>
<protein>
    <submittedName>
        <fullName evidence="7">UDP-2,3-diacylglucosamine diphosphatase</fullName>
        <ecNumber evidence="7">3.6.1.54</ecNumber>
    </submittedName>
</protein>
<keyword evidence="3" id="KW-0479">Metal-binding</keyword>
<evidence type="ECO:0000256" key="4">
    <source>
        <dbReference type="ARBA" id="ARBA00023136"/>
    </source>
</evidence>
<dbReference type="SUPFAM" id="SSF56300">
    <property type="entry name" value="Metallo-dependent phosphatases"/>
    <property type="match status" value="1"/>
</dbReference>